<feature type="domain" description="N-acetyltransferase" evidence="9">
    <location>
        <begin position="291"/>
        <end position="430"/>
    </location>
</feature>
<dbReference type="InterPro" id="IPR036393">
    <property type="entry name" value="AceGlu_kinase-like_sf"/>
</dbReference>
<keyword evidence="5" id="KW-0028">Amino-acid biosynthesis</keyword>
<proteinExistence type="inferred from homology"/>
<dbReference type="Pfam" id="PF00583">
    <property type="entry name" value="Acetyltransf_1"/>
    <property type="match status" value="1"/>
</dbReference>
<dbReference type="SUPFAM" id="SSF53633">
    <property type="entry name" value="Carbamate kinase-like"/>
    <property type="match status" value="1"/>
</dbReference>
<keyword evidence="4" id="KW-0055">Arginine biosynthesis</keyword>
<evidence type="ECO:0000256" key="5">
    <source>
        <dbReference type="ARBA" id="ARBA00022605"/>
    </source>
</evidence>
<evidence type="ECO:0000256" key="8">
    <source>
        <dbReference type="ARBA" id="ARBA00048372"/>
    </source>
</evidence>
<dbReference type="InterPro" id="IPR000182">
    <property type="entry name" value="GNAT_dom"/>
</dbReference>
<keyword evidence="6 10" id="KW-0808">Transferase</keyword>
<dbReference type="NCBIfam" id="NF003641">
    <property type="entry name" value="PRK05279.1"/>
    <property type="match status" value="1"/>
</dbReference>
<dbReference type="GO" id="GO:0004042">
    <property type="term" value="F:L-glutamate N-acetyltransferase activity"/>
    <property type="evidence" value="ECO:0007669"/>
    <property type="project" value="InterPro"/>
</dbReference>
<dbReference type="InterPro" id="IPR033719">
    <property type="entry name" value="NAGS_kin"/>
</dbReference>
<evidence type="ECO:0000256" key="2">
    <source>
        <dbReference type="ARBA" id="ARBA00009145"/>
    </source>
</evidence>
<dbReference type="Gene3D" id="3.40.1160.10">
    <property type="entry name" value="Acetylglutamate kinase-like"/>
    <property type="match status" value="1"/>
</dbReference>
<dbReference type="NCBIfam" id="TIGR01890">
    <property type="entry name" value="N-Ac-Glu-synth"/>
    <property type="match status" value="1"/>
</dbReference>
<dbReference type="GO" id="GO:0006526">
    <property type="term" value="P:L-arginine biosynthetic process"/>
    <property type="evidence" value="ECO:0007669"/>
    <property type="project" value="UniProtKB-UniPathway"/>
</dbReference>
<comment type="catalytic activity">
    <reaction evidence="8">
        <text>L-glutamate + acetyl-CoA = N-acetyl-L-glutamate + CoA + H(+)</text>
        <dbReference type="Rhea" id="RHEA:24292"/>
        <dbReference type="ChEBI" id="CHEBI:15378"/>
        <dbReference type="ChEBI" id="CHEBI:29985"/>
        <dbReference type="ChEBI" id="CHEBI:44337"/>
        <dbReference type="ChEBI" id="CHEBI:57287"/>
        <dbReference type="ChEBI" id="CHEBI:57288"/>
        <dbReference type="EC" id="2.3.1.1"/>
    </reaction>
</comment>
<dbReference type="HAMAP" id="MF_01105">
    <property type="entry name" value="N_acetyl_glu_synth"/>
    <property type="match status" value="1"/>
</dbReference>
<dbReference type="InterPro" id="IPR016181">
    <property type="entry name" value="Acyl_CoA_acyltransferase"/>
</dbReference>
<evidence type="ECO:0000256" key="4">
    <source>
        <dbReference type="ARBA" id="ARBA00022571"/>
    </source>
</evidence>
<name>A0A3B0ZYY0_9ZZZZ</name>
<dbReference type="CDD" id="cd04301">
    <property type="entry name" value="NAT_SF"/>
    <property type="match status" value="1"/>
</dbReference>
<comment type="pathway">
    <text evidence="1">Amino-acid biosynthesis; L-arginine biosynthesis; N(2)-acetyl-L-ornithine from L-glutamate: step 1/4.</text>
</comment>
<comment type="similarity">
    <text evidence="2">Belongs to the acetyltransferase family. ArgA subfamily.</text>
</comment>
<evidence type="ECO:0000256" key="3">
    <source>
        <dbReference type="ARBA" id="ARBA00012697"/>
    </source>
</evidence>
<dbReference type="UniPathway" id="UPA00068">
    <property type="reaction ID" value="UER00106"/>
</dbReference>
<dbReference type="GO" id="GO:0005737">
    <property type="term" value="C:cytoplasm"/>
    <property type="evidence" value="ECO:0007669"/>
    <property type="project" value="InterPro"/>
</dbReference>
<keyword evidence="7 10" id="KW-0012">Acyltransferase</keyword>
<accession>A0A3B0ZYY0</accession>
<evidence type="ECO:0000256" key="1">
    <source>
        <dbReference type="ARBA" id="ARBA00004925"/>
    </source>
</evidence>
<dbReference type="EC" id="2.3.1.1" evidence="3"/>
<evidence type="ECO:0000256" key="6">
    <source>
        <dbReference type="ARBA" id="ARBA00022679"/>
    </source>
</evidence>
<dbReference type="AlphaFoldDB" id="A0A3B0ZYY0"/>
<dbReference type="InterPro" id="IPR010167">
    <property type="entry name" value="NH2A_AcTrfase"/>
</dbReference>
<evidence type="ECO:0000256" key="7">
    <source>
        <dbReference type="ARBA" id="ARBA00023315"/>
    </source>
</evidence>
<reference evidence="10" key="1">
    <citation type="submission" date="2018-06" db="EMBL/GenBank/DDBJ databases">
        <authorList>
            <person name="Zhirakovskaya E."/>
        </authorList>
    </citation>
    <scope>NUCLEOTIDE SEQUENCE</scope>
</reference>
<gene>
    <name evidence="10" type="ORF">MNBD_GAMMA18-2015</name>
</gene>
<protein>
    <recommendedName>
        <fullName evidence="3">amino-acid N-acetyltransferase</fullName>
        <ecNumber evidence="3">2.3.1.1</ecNumber>
    </recommendedName>
</protein>
<dbReference type="SUPFAM" id="SSF55729">
    <property type="entry name" value="Acyl-CoA N-acyltransferases (Nat)"/>
    <property type="match status" value="1"/>
</dbReference>
<sequence length="438" mass="48952">MHDPYAFVQWFRNAAPYINAFRGRTFVLAFGGECVADEEFAHLIHDIALLNSLGVKLILVHGARPQIEQALSQHHITPQTHNGIRITDSGALPYVKQSVGAVRMEIEALLTMGIANSPMAGAQLRVASGNFITAKPMGVREGIDHCHTGEVRRVDHEAIQQLLDQGWIVLLSPMGYSPTGEVFNLLAEDVAVSTCRALKADKLIYLTESSELVDEQGKLIRELGPTEAQQLIHCNESLTDETKRYLYDAATLCQDGLHRAHLIPRHVDGALIQELFTRDGIGTLISNDHFEGTRQAKIEDVGGIIELLEPLEQQGILVRRSRERLEQEISQFTVVERDGTIIGCAALYPYPEHHIAELACVAIHPEYLNSGRGDTLVNYITQQAKQQGLNTLFVLTTHTAHWFIERGFAETDIDKLPLEKQTLYNYKRKSKIFSRPLN</sequence>
<evidence type="ECO:0000259" key="9">
    <source>
        <dbReference type="PROSITE" id="PS51186"/>
    </source>
</evidence>
<evidence type="ECO:0000313" key="10">
    <source>
        <dbReference type="EMBL" id="VAW85786.1"/>
    </source>
</evidence>
<dbReference type="Gene3D" id="3.40.630.30">
    <property type="match status" value="1"/>
</dbReference>
<dbReference type="PANTHER" id="PTHR30602:SF12">
    <property type="entry name" value="AMINO-ACID ACETYLTRANSFERASE NAGS1, CHLOROPLASTIC-RELATED"/>
    <property type="match status" value="1"/>
</dbReference>
<dbReference type="PANTHER" id="PTHR30602">
    <property type="entry name" value="AMINO-ACID ACETYLTRANSFERASE"/>
    <property type="match status" value="1"/>
</dbReference>
<dbReference type="PROSITE" id="PS51186">
    <property type="entry name" value="GNAT"/>
    <property type="match status" value="1"/>
</dbReference>
<organism evidence="10">
    <name type="scientific">hydrothermal vent metagenome</name>
    <dbReference type="NCBI Taxonomy" id="652676"/>
    <lineage>
        <taxon>unclassified sequences</taxon>
        <taxon>metagenomes</taxon>
        <taxon>ecological metagenomes</taxon>
    </lineage>
</organism>
<dbReference type="PIRSF" id="PIRSF000423">
    <property type="entry name" value="ArgA"/>
    <property type="match status" value="1"/>
</dbReference>
<dbReference type="CDD" id="cd04237">
    <property type="entry name" value="AAK_NAGS-ABP"/>
    <property type="match status" value="1"/>
</dbReference>
<dbReference type="EMBL" id="UOFP01000108">
    <property type="protein sequence ID" value="VAW85786.1"/>
    <property type="molecule type" value="Genomic_DNA"/>
</dbReference>
<dbReference type="InterPro" id="IPR001048">
    <property type="entry name" value="Asp/Glu/Uridylate_kinase"/>
</dbReference>
<dbReference type="Pfam" id="PF00696">
    <property type="entry name" value="AA_kinase"/>
    <property type="match status" value="1"/>
</dbReference>